<dbReference type="HOGENOM" id="CLU_044824_1_0_7"/>
<accession>B8FDH9</accession>
<evidence type="ECO:0000313" key="1">
    <source>
        <dbReference type="EMBL" id="ACL06610.1"/>
    </source>
</evidence>
<dbReference type="eggNOG" id="COG1857">
    <property type="taxonomic scope" value="Bacteria"/>
</dbReference>
<sequence>MEKNPYQNLRVEFHILQSFPVTCLNRDDVGAPKTAVVGGATRARVSSQCWKRNIRLTMKDLGVPIGSRTKLIHQMIEDACAELGADTDQAQACAAQVASVFIKEKKGKKDDGDDSEGNGSDKSDALIFLSREEVKKIALALRENNFSTEFQEEKVNKKGDAKVEKIKLEKKIQNLLGKPDFSRDGVDIALFGRMVAQAAALNVEGAASFSHAISTHKVTNEVEFFTALDDLQTEPGSAHMGALEFNSATYYRYVCLDMGQLWKNLAGQHLPQALEGFVKALYLALPSARQATQSGACWWEFAKVFVRKGQRLQAPFDTAVKPRNGGLLEPSKDALCAYLEKKEQQAGSLFRKIAEFTFGEDNGPSIDDLVLSIQDAIQEVGHE</sequence>
<gene>
    <name evidence="1" type="ordered locus">Dalk_4937</name>
</gene>
<dbReference type="AlphaFoldDB" id="B8FDH9"/>
<proteinExistence type="predicted"/>
<keyword evidence="2" id="KW-1185">Reference proteome</keyword>
<dbReference type="KEGG" id="dal:Dalk_4937"/>
<dbReference type="EMBL" id="CP001322">
    <property type="protein sequence ID" value="ACL06610.1"/>
    <property type="molecule type" value="Genomic_DNA"/>
</dbReference>
<organism evidence="1 2">
    <name type="scientific">Desulfatibacillum aliphaticivorans</name>
    <dbReference type="NCBI Taxonomy" id="218208"/>
    <lineage>
        <taxon>Bacteria</taxon>
        <taxon>Pseudomonadati</taxon>
        <taxon>Thermodesulfobacteriota</taxon>
        <taxon>Desulfobacteria</taxon>
        <taxon>Desulfobacterales</taxon>
        <taxon>Desulfatibacillaceae</taxon>
        <taxon>Desulfatibacillum</taxon>
    </lineage>
</organism>
<dbReference type="Pfam" id="PF09344">
    <property type="entry name" value="Cas_CT1975"/>
    <property type="match status" value="1"/>
</dbReference>
<protein>
    <submittedName>
        <fullName evidence="1">CRISPR-associated protein, Cse4 family</fullName>
    </submittedName>
</protein>
<reference evidence="1 2" key="1">
    <citation type="journal article" date="2012" name="Environ. Microbiol.">
        <title>The genome sequence of Desulfatibacillum alkenivorans AK-01: a blueprint for anaerobic alkane oxidation.</title>
        <authorList>
            <person name="Callaghan A.V."/>
            <person name="Morris B.E."/>
            <person name="Pereira I.A."/>
            <person name="McInerney M.J."/>
            <person name="Austin R.N."/>
            <person name="Groves J.T."/>
            <person name="Kukor J.J."/>
            <person name="Suflita J.M."/>
            <person name="Young L.Y."/>
            <person name="Zylstra G.J."/>
            <person name="Wawrik B."/>
        </authorList>
    </citation>
    <scope>NUCLEOTIDE SEQUENCE [LARGE SCALE GENOMIC DNA]</scope>
    <source>
        <strain evidence="1 2">AK-01</strain>
    </source>
</reference>
<dbReference type="InterPro" id="IPR010148">
    <property type="entry name" value="CRISPR-assoc_prot_CT1975"/>
</dbReference>
<evidence type="ECO:0000313" key="2">
    <source>
        <dbReference type="Proteomes" id="UP000000739"/>
    </source>
</evidence>
<dbReference type="RefSeq" id="WP_015949647.1">
    <property type="nucleotide sequence ID" value="NC_011768.1"/>
</dbReference>
<name>B8FDH9_DESAL</name>
<dbReference type="Proteomes" id="UP000000739">
    <property type="component" value="Chromosome"/>
</dbReference>
<dbReference type="NCBIfam" id="TIGR01869">
    <property type="entry name" value="casC_Cse4"/>
    <property type="match status" value="1"/>
</dbReference>